<dbReference type="Gene3D" id="2.40.50.140">
    <property type="entry name" value="Nucleic acid-binding proteins"/>
    <property type="match status" value="1"/>
</dbReference>
<dbReference type="InterPro" id="IPR003593">
    <property type="entry name" value="AAA+_ATPase"/>
</dbReference>
<dbReference type="EMBL" id="CADCWL010000130">
    <property type="protein sequence ID" value="CAA9569472.1"/>
    <property type="molecule type" value="Genomic_DNA"/>
</dbReference>
<dbReference type="InterPro" id="IPR047641">
    <property type="entry name" value="ABC_transpr_MalK/UgpC-like"/>
</dbReference>
<dbReference type="AlphaFoldDB" id="A0A6J4V5V8"/>
<organism evidence="8">
    <name type="scientific">uncultured Thermomicrobiales bacterium</name>
    <dbReference type="NCBI Taxonomy" id="1645740"/>
    <lineage>
        <taxon>Bacteria</taxon>
        <taxon>Pseudomonadati</taxon>
        <taxon>Thermomicrobiota</taxon>
        <taxon>Thermomicrobia</taxon>
        <taxon>Thermomicrobiales</taxon>
        <taxon>environmental samples</taxon>
    </lineage>
</organism>
<evidence type="ECO:0000256" key="5">
    <source>
        <dbReference type="ARBA" id="ARBA00022967"/>
    </source>
</evidence>
<evidence type="ECO:0000259" key="7">
    <source>
        <dbReference type="PROSITE" id="PS50893"/>
    </source>
</evidence>
<keyword evidence="5" id="KW-1278">Translocase</keyword>
<dbReference type="Gene3D" id="3.40.50.300">
    <property type="entry name" value="P-loop containing nucleotide triphosphate hydrolases"/>
    <property type="match status" value="1"/>
</dbReference>
<dbReference type="PROSITE" id="PS50893">
    <property type="entry name" value="ABC_TRANSPORTER_2"/>
    <property type="match status" value="1"/>
</dbReference>
<dbReference type="InterPro" id="IPR040582">
    <property type="entry name" value="OB_MalK-like"/>
</dbReference>
<evidence type="ECO:0000256" key="6">
    <source>
        <dbReference type="ARBA" id="ARBA00023136"/>
    </source>
</evidence>
<evidence type="ECO:0000256" key="2">
    <source>
        <dbReference type="ARBA" id="ARBA00022475"/>
    </source>
</evidence>
<dbReference type="CDD" id="cd03301">
    <property type="entry name" value="ABC_MalK_N"/>
    <property type="match status" value="1"/>
</dbReference>
<dbReference type="PROSITE" id="PS00211">
    <property type="entry name" value="ABC_TRANSPORTER_1"/>
    <property type="match status" value="1"/>
</dbReference>
<evidence type="ECO:0000313" key="8">
    <source>
        <dbReference type="EMBL" id="CAA9569472.1"/>
    </source>
</evidence>
<dbReference type="PANTHER" id="PTHR43875">
    <property type="entry name" value="MALTODEXTRIN IMPORT ATP-BINDING PROTEIN MSMX"/>
    <property type="match status" value="1"/>
</dbReference>
<dbReference type="InterPro" id="IPR015855">
    <property type="entry name" value="ABC_transpr_MalK-like"/>
</dbReference>
<dbReference type="InterPro" id="IPR003439">
    <property type="entry name" value="ABC_transporter-like_ATP-bd"/>
</dbReference>
<dbReference type="InterPro" id="IPR017871">
    <property type="entry name" value="ABC_transporter-like_CS"/>
</dbReference>
<dbReference type="Gene3D" id="2.40.50.100">
    <property type="match status" value="1"/>
</dbReference>
<reference evidence="8" key="1">
    <citation type="submission" date="2020-02" db="EMBL/GenBank/DDBJ databases">
        <authorList>
            <person name="Meier V. D."/>
        </authorList>
    </citation>
    <scope>NUCLEOTIDE SEQUENCE</scope>
    <source>
        <strain evidence="8">AVDCRST_MAG19</strain>
    </source>
</reference>
<dbReference type="FunFam" id="3.40.50.300:FF:000042">
    <property type="entry name" value="Maltose/maltodextrin ABC transporter, ATP-binding protein"/>
    <property type="match status" value="1"/>
</dbReference>
<evidence type="ECO:0000256" key="4">
    <source>
        <dbReference type="ARBA" id="ARBA00022840"/>
    </source>
</evidence>
<keyword evidence="2" id="KW-1003">Cell membrane</keyword>
<dbReference type="InterPro" id="IPR027417">
    <property type="entry name" value="P-loop_NTPase"/>
</dbReference>
<evidence type="ECO:0000256" key="3">
    <source>
        <dbReference type="ARBA" id="ARBA00022741"/>
    </source>
</evidence>
<dbReference type="PANTHER" id="PTHR43875:SF15">
    <property type="entry name" value="TREHALOSE IMPORT ATP-BINDING PROTEIN SUGC"/>
    <property type="match status" value="1"/>
</dbReference>
<keyword evidence="6" id="KW-0472">Membrane</keyword>
<dbReference type="GO" id="GO:0140359">
    <property type="term" value="F:ABC-type transporter activity"/>
    <property type="evidence" value="ECO:0007669"/>
    <property type="project" value="InterPro"/>
</dbReference>
<dbReference type="GO" id="GO:0005524">
    <property type="term" value="F:ATP binding"/>
    <property type="evidence" value="ECO:0007669"/>
    <property type="project" value="UniProtKB-KW"/>
</dbReference>
<dbReference type="SUPFAM" id="SSF52540">
    <property type="entry name" value="P-loop containing nucleoside triphosphate hydrolases"/>
    <property type="match status" value="1"/>
</dbReference>
<proteinExistence type="predicted"/>
<dbReference type="Pfam" id="PF00005">
    <property type="entry name" value="ABC_tran"/>
    <property type="match status" value="1"/>
</dbReference>
<feature type="domain" description="ABC transporter" evidence="7">
    <location>
        <begin position="4"/>
        <end position="235"/>
    </location>
</feature>
<accession>A0A6J4V5V8</accession>
<sequence>MAEIRLDGVTKTFDRKVRAVDDVQLTIADREFMVLLGPSGCGKTTLMRMIAGLEYPDGGRIAIGGRDVTDLPPRRRDIAMVFQSYAVFPHLTVFENIAFGLRMRKMAKAEVARKVERAAVLVQLEPYLGRYSAQLSGGQRQRVAVARAIVMEPSVLLMDEPLSNLDALLRLTFRAELKKLVAELNTTTIYVTHDQIEALSLGDRVAVMREGRVVQHGTPMAVYDRPATSFVGSFIGSPPMNFLRGRVEGQNGDLRVRLGEHALAAPAALAGHAGREVLLGIRAENIEAETTVVPDAISARTEVVEPLGSHLLLTAVVGDQRLKLQTRTDFPAAPDAPLWLRPEPDKLRWYDPETSQEIAAG</sequence>
<dbReference type="GO" id="GO:0008643">
    <property type="term" value="P:carbohydrate transport"/>
    <property type="evidence" value="ECO:0007669"/>
    <property type="project" value="InterPro"/>
</dbReference>
<evidence type="ECO:0000256" key="1">
    <source>
        <dbReference type="ARBA" id="ARBA00022448"/>
    </source>
</evidence>
<protein>
    <submittedName>
        <fullName evidence="8">Glycerol-3-phosphate ABC transporter, ATP-binding protein UgpC</fullName>
    </submittedName>
</protein>
<keyword evidence="3" id="KW-0547">Nucleotide-binding</keyword>
<dbReference type="GO" id="GO:0055052">
    <property type="term" value="C:ATP-binding cassette (ABC) transporter complex, substrate-binding subunit-containing"/>
    <property type="evidence" value="ECO:0007669"/>
    <property type="project" value="TreeGrafter"/>
</dbReference>
<dbReference type="InterPro" id="IPR012340">
    <property type="entry name" value="NA-bd_OB-fold"/>
</dbReference>
<dbReference type="InterPro" id="IPR008995">
    <property type="entry name" value="Mo/tungstate-bd_C_term_dom"/>
</dbReference>
<dbReference type="Pfam" id="PF17912">
    <property type="entry name" value="OB_MalK"/>
    <property type="match status" value="1"/>
</dbReference>
<gene>
    <name evidence="8" type="ORF">AVDCRST_MAG19-2624</name>
</gene>
<keyword evidence="1" id="KW-0813">Transport</keyword>
<dbReference type="SMART" id="SM00382">
    <property type="entry name" value="AAA"/>
    <property type="match status" value="1"/>
</dbReference>
<keyword evidence="4 8" id="KW-0067">ATP-binding</keyword>
<dbReference type="SUPFAM" id="SSF50331">
    <property type="entry name" value="MOP-like"/>
    <property type="match status" value="1"/>
</dbReference>
<dbReference type="GO" id="GO:0016887">
    <property type="term" value="F:ATP hydrolysis activity"/>
    <property type="evidence" value="ECO:0007669"/>
    <property type="project" value="InterPro"/>
</dbReference>
<name>A0A6J4V5V8_9BACT</name>